<sequence>MTNIRSSFVAQGTATSQTDRDSYKLRGLMPSTVESLENQVTRSFEQLRNKTSDLEKYIFLAWLRNTNTRLFYKMIMSSPEEIMPLIYTPTVGAACV</sequence>
<evidence type="ECO:0000313" key="6">
    <source>
        <dbReference type="Proteomes" id="UP001479436"/>
    </source>
</evidence>
<dbReference type="InterPro" id="IPR012301">
    <property type="entry name" value="Malic_N_dom"/>
</dbReference>
<proteinExistence type="predicted"/>
<feature type="compositionally biased region" description="Polar residues" evidence="3">
    <location>
        <begin position="1"/>
        <end position="17"/>
    </location>
</feature>
<dbReference type="InterPro" id="IPR046346">
    <property type="entry name" value="Aminoacid_DH-like_N_sf"/>
</dbReference>
<evidence type="ECO:0000256" key="2">
    <source>
        <dbReference type="ARBA" id="ARBA00023002"/>
    </source>
</evidence>
<keyword evidence="2" id="KW-0560">Oxidoreductase</keyword>
<feature type="region of interest" description="Disordered" evidence="3">
    <location>
        <begin position="1"/>
        <end position="20"/>
    </location>
</feature>
<comment type="cofactor">
    <cofactor evidence="1">
        <name>Mg(2+)</name>
        <dbReference type="ChEBI" id="CHEBI:18420"/>
    </cofactor>
</comment>
<reference evidence="5 6" key="1">
    <citation type="submission" date="2023-04" db="EMBL/GenBank/DDBJ databases">
        <title>Genome of Basidiobolus ranarum AG-B5.</title>
        <authorList>
            <person name="Stajich J.E."/>
            <person name="Carter-House D."/>
            <person name="Gryganskyi A."/>
        </authorList>
    </citation>
    <scope>NUCLEOTIDE SEQUENCE [LARGE SCALE GENOMIC DNA]</scope>
    <source>
        <strain evidence="5 6">AG-B5</strain>
    </source>
</reference>
<keyword evidence="6" id="KW-1185">Reference proteome</keyword>
<name>A0ABR2VLV3_9FUNG</name>
<dbReference type="PANTHER" id="PTHR23406:SF32">
    <property type="entry name" value="NADP-DEPENDENT MALIC ENZYME"/>
    <property type="match status" value="1"/>
</dbReference>
<evidence type="ECO:0000256" key="3">
    <source>
        <dbReference type="SAM" id="MobiDB-lite"/>
    </source>
</evidence>
<comment type="caution">
    <text evidence="5">The sequence shown here is derived from an EMBL/GenBank/DDBJ whole genome shotgun (WGS) entry which is preliminary data.</text>
</comment>
<evidence type="ECO:0000259" key="4">
    <source>
        <dbReference type="Pfam" id="PF00390"/>
    </source>
</evidence>
<dbReference type="EMBL" id="JASJQH010009460">
    <property type="protein sequence ID" value="KAK9679439.1"/>
    <property type="molecule type" value="Genomic_DNA"/>
</dbReference>
<feature type="non-terminal residue" evidence="5">
    <location>
        <position position="96"/>
    </location>
</feature>
<gene>
    <name evidence="5" type="ORF">K7432_016266</name>
</gene>
<evidence type="ECO:0000256" key="1">
    <source>
        <dbReference type="ARBA" id="ARBA00001946"/>
    </source>
</evidence>
<dbReference type="Pfam" id="PF00390">
    <property type="entry name" value="malic"/>
    <property type="match status" value="1"/>
</dbReference>
<dbReference type="Proteomes" id="UP001479436">
    <property type="component" value="Unassembled WGS sequence"/>
</dbReference>
<dbReference type="PANTHER" id="PTHR23406">
    <property type="entry name" value="MALIC ENZYME-RELATED"/>
    <property type="match status" value="1"/>
</dbReference>
<evidence type="ECO:0000313" key="5">
    <source>
        <dbReference type="EMBL" id="KAK9679439.1"/>
    </source>
</evidence>
<dbReference type="Gene3D" id="1.20.1370.30">
    <property type="match status" value="1"/>
</dbReference>
<feature type="domain" description="Malic enzyme N-terminal" evidence="4">
    <location>
        <begin position="65"/>
        <end position="95"/>
    </location>
</feature>
<organism evidence="5 6">
    <name type="scientific">Basidiobolus ranarum</name>
    <dbReference type="NCBI Taxonomy" id="34480"/>
    <lineage>
        <taxon>Eukaryota</taxon>
        <taxon>Fungi</taxon>
        <taxon>Fungi incertae sedis</taxon>
        <taxon>Zoopagomycota</taxon>
        <taxon>Entomophthoromycotina</taxon>
        <taxon>Basidiobolomycetes</taxon>
        <taxon>Basidiobolales</taxon>
        <taxon>Basidiobolaceae</taxon>
        <taxon>Basidiobolus</taxon>
    </lineage>
</organism>
<accession>A0ABR2VLV3</accession>
<dbReference type="SUPFAM" id="SSF53223">
    <property type="entry name" value="Aminoacid dehydrogenase-like, N-terminal domain"/>
    <property type="match status" value="1"/>
</dbReference>
<protein>
    <recommendedName>
        <fullName evidence="4">Malic enzyme N-terminal domain-containing protein</fullName>
    </recommendedName>
</protein>